<protein>
    <submittedName>
        <fullName evidence="5">Uronate dehydrogenase</fullName>
        <ecNumber evidence="5">1.1.1.203</ecNumber>
    </submittedName>
</protein>
<dbReference type="InterPro" id="IPR001509">
    <property type="entry name" value="Epimerase_deHydtase"/>
</dbReference>
<dbReference type="PANTHER" id="PTHR43103">
    <property type="entry name" value="NUCLEOSIDE-DIPHOSPHATE-SUGAR EPIMERASE"/>
    <property type="match status" value="1"/>
</dbReference>
<evidence type="ECO:0000259" key="4">
    <source>
        <dbReference type="Pfam" id="PF01370"/>
    </source>
</evidence>
<proteinExistence type="inferred from homology"/>
<comment type="similarity">
    <text evidence="1">Belongs to the NAD(P)-dependent epimerase/dehydratase family.</text>
</comment>
<keyword evidence="2 5" id="KW-0560">Oxidoreductase</keyword>
<evidence type="ECO:0000256" key="2">
    <source>
        <dbReference type="ARBA" id="ARBA00023002"/>
    </source>
</evidence>
<dbReference type="CDD" id="cd08946">
    <property type="entry name" value="SDR_e"/>
    <property type="match status" value="1"/>
</dbReference>
<evidence type="ECO:0000256" key="3">
    <source>
        <dbReference type="ARBA" id="ARBA00023027"/>
    </source>
</evidence>
<keyword evidence="3" id="KW-0520">NAD</keyword>
<dbReference type="InterPro" id="IPR036291">
    <property type="entry name" value="NAD(P)-bd_dom_sf"/>
</dbReference>
<keyword evidence="6" id="KW-1185">Reference proteome</keyword>
<dbReference type="GO" id="GO:0050388">
    <property type="term" value="F:uronate dehydrogenase activity"/>
    <property type="evidence" value="ECO:0007669"/>
    <property type="project" value="UniProtKB-EC"/>
</dbReference>
<organism evidence="5 6">
    <name type="scientific">Microbacterium resistens</name>
    <dbReference type="NCBI Taxonomy" id="156977"/>
    <lineage>
        <taxon>Bacteria</taxon>
        <taxon>Bacillati</taxon>
        <taxon>Actinomycetota</taxon>
        <taxon>Actinomycetes</taxon>
        <taxon>Micrococcales</taxon>
        <taxon>Microbacteriaceae</taxon>
        <taxon>Microbacterium</taxon>
    </lineage>
</organism>
<dbReference type="PANTHER" id="PTHR43103:SF5">
    <property type="entry name" value="4-EPIMERASE, PUTATIVE (AFU_ORTHOLOGUE AFUA_7G00360)-RELATED"/>
    <property type="match status" value="1"/>
</dbReference>
<evidence type="ECO:0000313" key="6">
    <source>
        <dbReference type="Proteomes" id="UP001259347"/>
    </source>
</evidence>
<name>A0ABU1S945_9MICO</name>
<dbReference type="EC" id="1.1.1.203" evidence="5"/>
<gene>
    <name evidence="5" type="ORF">J2Y69_000711</name>
</gene>
<feature type="domain" description="NAD-dependent epimerase/dehydratase" evidence="4">
    <location>
        <begin position="6"/>
        <end position="163"/>
    </location>
</feature>
<dbReference type="Proteomes" id="UP001259347">
    <property type="component" value="Unassembled WGS sequence"/>
</dbReference>
<dbReference type="Pfam" id="PF01370">
    <property type="entry name" value="Epimerase"/>
    <property type="match status" value="1"/>
</dbReference>
<evidence type="ECO:0000313" key="5">
    <source>
        <dbReference type="EMBL" id="MDR6866126.1"/>
    </source>
</evidence>
<comment type="caution">
    <text evidence="5">The sequence shown here is derived from an EMBL/GenBank/DDBJ whole genome shotgun (WGS) entry which is preliminary data.</text>
</comment>
<dbReference type="SUPFAM" id="SSF51735">
    <property type="entry name" value="NAD(P)-binding Rossmann-fold domains"/>
    <property type="match status" value="1"/>
</dbReference>
<evidence type="ECO:0000256" key="1">
    <source>
        <dbReference type="ARBA" id="ARBA00007637"/>
    </source>
</evidence>
<sequence>MERGRWLVTGAAGRIGSALRRHLAERGVPLRSLDLSAPEPFDDDEVSAVDLRDLDGMVRAAAGCVGILHLGGLSDEADFHDLAEVNIVGGYHVLEAARRNGIARVVVAGSNRVTGMYPAGETVAPGMPTRPDGFYGVAKVAGEALCRLYADKFGMITVTVRIGSYEDRPTSQRELRTWLSPEDALRAFDAAMETTEAGAVFYAVSANSERWWSLDEGARLGYVPRDDATQVAGFEAEPYPVSNPQAGPYASAQFSMARMKR</sequence>
<reference evidence="5 6" key="1">
    <citation type="submission" date="2023-07" db="EMBL/GenBank/DDBJ databases">
        <title>Sorghum-associated microbial communities from plants grown in Nebraska, USA.</title>
        <authorList>
            <person name="Schachtman D."/>
        </authorList>
    </citation>
    <scope>NUCLEOTIDE SEQUENCE [LARGE SCALE GENOMIC DNA]</scope>
    <source>
        <strain evidence="5 6">2980</strain>
    </source>
</reference>
<dbReference type="RefSeq" id="WP_310017608.1">
    <property type="nucleotide sequence ID" value="NZ_JAVDUM010000002.1"/>
</dbReference>
<dbReference type="EMBL" id="JAVDUM010000002">
    <property type="protein sequence ID" value="MDR6866126.1"/>
    <property type="molecule type" value="Genomic_DNA"/>
</dbReference>
<accession>A0ABU1S945</accession>
<dbReference type="Gene3D" id="3.40.50.720">
    <property type="entry name" value="NAD(P)-binding Rossmann-like Domain"/>
    <property type="match status" value="1"/>
</dbReference>